<dbReference type="InterPro" id="IPR029063">
    <property type="entry name" value="SAM-dependent_MTases_sf"/>
</dbReference>
<dbReference type="Gene3D" id="1.10.10.10">
    <property type="entry name" value="Winged helix-like DNA-binding domain superfamily/Winged helix DNA-binding domain"/>
    <property type="match status" value="1"/>
</dbReference>
<evidence type="ECO:0000256" key="1">
    <source>
        <dbReference type="ARBA" id="ARBA00022603"/>
    </source>
</evidence>
<dbReference type="InterPro" id="IPR036390">
    <property type="entry name" value="WH_DNA-bd_sf"/>
</dbReference>
<evidence type="ECO:0000256" key="3">
    <source>
        <dbReference type="ARBA" id="ARBA00022691"/>
    </source>
</evidence>
<dbReference type="PROSITE" id="PS51683">
    <property type="entry name" value="SAM_OMT_II"/>
    <property type="match status" value="1"/>
</dbReference>
<dbReference type="SUPFAM" id="SSF53335">
    <property type="entry name" value="S-adenosyl-L-methionine-dependent methyltransferases"/>
    <property type="match status" value="1"/>
</dbReference>
<feature type="domain" description="O-methyltransferase dimerisation" evidence="7">
    <location>
        <begin position="22"/>
        <end position="112"/>
    </location>
</feature>
<dbReference type="Pfam" id="PF00891">
    <property type="entry name" value="Methyltransf_2"/>
    <property type="match status" value="1"/>
</dbReference>
<gene>
    <name evidence="8" type="ORF">AABB24_010903</name>
</gene>
<keyword evidence="2" id="KW-0808">Transferase</keyword>
<keyword evidence="9" id="KW-1185">Reference proteome</keyword>
<evidence type="ECO:0000259" key="6">
    <source>
        <dbReference type="Pfam" id="PF00891"/>
    </source>
</evidence>
<dbReference type="GO" id="GO:0009813">
    <property type="term" value="P:flavonoid biosynthetic process"/>
    <property type="evidence" value="ECO:0007669"/>
    <property type="project" value="UniProtKB-ARBA"/>
</dbReference>
<evidence type="ECO:0000256" key="4">
    <source>
        <dbReference type="ARBA" id="ARBA00034481"/>
    </source>
</evidence>
<dbReference type="InterPro" id="IPR012967">
    <property type="entry name" value="COMT_dimerisation"/>
</dbReference>
<dbReference type="FunFam" id="1.10.10.10:FF:000357">
    <property type="entry name" value="Caffeic acid 3-O-methyltransferase"/>
    <property type="match status" value="1"/>
</dbReference>
<dbReference type="GO" id="GO:0008757">
    <property type="term" value="F:S-adenosylmethionine-dependent methyltransferase activity"/>
    <property type="evidence" value="ECO:0007669"/>
    <property type="project" value="UniProtKB-ARBA"/>
</dbReference>
<feature type="domain" description="O-methyltransferase C-terminal" evidence="6">
    <location>
        <begin position="136"/>
        <end position="343"/>
    </location>
</feature>
<evidence type="ECO:0000256" key="2">
    <source>
        <dbReference type="ARBA" id="ARBA00022679"/>
    </source>
</evidence>
<organism evidence="8 9">
    <name type="scientific">Solanum stoloniferum</name>
    <dbReference type="NCBI Taxonomy" id="62892"/>
    <lineage>
        <taxon>Eukaryota</taxon>
        <taxon>Viridiplantae</taxon>
        <taxon>Streptophyta</taxon>
        <taxon>Embryophyta</taxon>
        <taxon>Tracheophyta</taxon>
        <taxon>Spermatophyta</taxon>
        <taxon>Magnoliopsida</taxon>
        <taxon>eudicotyledons</taxon>
        <taxon>Gunneridae</taxon>
        <taxon>Pentapetalae</taxon>
        <taxon>asterids</taxon>
        <taxon>lamiids</taxon>
        <taxon>Solanales</taxon>
        <taxon>Solanaceae</taxon>
        <taxon>Solanoideae</taxon>
        <taxon>Solaneae</taxon>
        <taxon>Solanum</taxon>
    </lineage>
</organism>
<dbReference type="GO" id="GO:0032259">
    <property type="term" value="P:methylation"/>
    <property type="evidence" value="ECO:0007669"/>
    <property type="project" value="UniProtKB-KW"/>
</dbReference>
<comment type="caution">
    <text evidence="8">The sequence shown here is derived from an EMBL/GenBank/DDBJ whole genome shotgun (WGS) entry which is preliminary data.</text>
</comment>
<dbReference type="AlphaFoldDB" id="A0ABD2UEF7"/>
<accession>A0ABD2UEF7</accession>
<dbReference type="InterPro" id="IPR001077">
    <property type="entry name" value="COMT_C"/>
</dbReference>
<evidence type="ECO:0000313" key="8">
    <source>
        <dbReference type="EMBL" id="KAL3366003.1"/>
    </source>
</evidence>
<dbReference type="PIRSF" id="PIRSF005739">
    <property type="entry name" value="O-mtase"/>
    <property type="match status" value="1"/>
</dbReference>
<evidence type="ECO:0000313" key="9">
    <source>
        <dbReference type="Proteomes" id="UP001627284"/>
    </source>
</evidence>
<dbReference type="SUPFAM" id="SSF46785">
    <property type="entry name" value="Winged helix' DNA-binding domain"/>
    <property type="match status" value="1"/>
</dbReference>
<dbReference type="FunFam" id="3.40.50.150:FF:000061">
    <property type="entry name" value="Caffeic acid O-methyltransferase"/>
    <property type="match status" value="1"/>
</dbReference>
<dbReference type="InterPro" id="IPR016461">
    <property type="entry name" value="COMT-like"/>
</dbReference>
<proteinExistence type="inferred from homology"/>
<keyword evidence="3" id="KW-0949">S-adenosyl-L-methionine</keyword>
<feature type="active site" description="Proton acceptor" evidence="5">
    <location>
        <position position="265"/>
    </location>
</feature>
<dbReference type="Gene3D" id="3.40.50.150">
    <property type="entry name" value="Vaccinia Virus protein VP39"/>
    <property type="match status" value="1"/>
</dbReference>
<sequence>MANNQLPISNGSEKEGNFTYAMQLLSSSVLPFVLNSTIELDVFEILAKANDTQPSSSQIVSKMPCNNPIDAANMLDRMLYVLATYSLLTCSINNNNNVRLYGLSPVGKMFVSDNEDGVSLGPVLALLQHKVLINTWFGLSDTVLQGGFSFERMHGVNLFEYQKTDPKLSNVFNKAMISHTTLVMKNILDTYKGFEDIKALVDVGGGLGINLNMITSKFPSIKGINFDLPHVVQHAPSYEGVEHVGGDMFESVPEGDAIFMKWILHDWRDSQCVKLLKNCYKSTPTKNGKVIVVEAILPVKPDPMHTSHVVISQTDLVMLAHTPGGKERSQNEFQFLATEAGFSGINFLCCVSNFWVMEFYK</sequence>
<reference evidence="8 9" key="1">
    <citation type="submission" date="2024-05" db="EMBL/GenBank/DDBJ databases">
        <title>De novo assembly of an allotetraploid wild potato.</title>
        <authorList>
            <person name="Hosaka A.J."/>
        </authorList>
    </citation>
    <scope>NUCLEOTIDE SEQUENCE [LARGE SCALE GENOMIC DNA]</scope>
    <source>
        <tissue evidence="8">Young leaves</tissue>
    </source>
</reference>
<keyword evidence="1" id="KW-0489">Methyltransferase</keyword>
<dbReference type="InterPro" id="IPR036388">
    <property type="entry name" value="WH-like_DNA-bd_sf"/>
</dbReference>
<name>A0ABD2UEF7_9SOLN</name>
<dbReference type="PANTHER" id="PTHR11746">
    <property type="entry name" value="O-METHYLTRANSFERASE"/>
    <property type="match status" value="1"/>
</dbReference>
<evidence type="ECO:0000256" key="5">
    <source>
        <dbReference type="PIRSR" id="PIRSR005739-1"/>
    </source>
</evidence>
<evidence type="ECO:0000259" key="7">
    <source>
        <dbReference type="Pfam" id="PF08100"/>
    </source>
</evidence>
<dbReference type="EMBL" id="JBJKTR010000006">
    <property type="protein sequence ID" value="KAL3366003.1"/>
    <property type="molecule type" value="Genomic_DNA"/>
</dbReference>
<protein>
    <submittedName>
        <fullName evidence="8">Uncharacterized protein</fullName>
    </submittedName>
</protein>
<dbReference type="Pfam" id="PF08100">
    <property type="entry name" value="Dimerisation"/>
    <property type="match status" value="1"/>
</dbReference>
<dbReference type="Proteomes" id="UP001627284">
    <property type="component" value="Unassembled WGS sequence"/>
</dbReference>
<comment type="similarity">
    <text evidence="4">Belongs to the class I-like SAM-binding methyltransferase superfamily. Cation-independent O-methyltransferase family. COMT subfamily.</text>
</comment>